<name>A0A2P2N4N6_RHIMU</name>
<accession>A0A2P2N4N6</accession>
<proteinExistence type="predicted"/>
<evidence type="ECO:0000256" key="1">
    <source>
        <dbReference type="SAM" id="MobiDB-lite"/>
    </source>
</evidence>
<protein>
    <submittedName>
        <fullName evidence="2">Uncharacterized protein</fullName>
    </submittedName>
</protein>
<evidence type="ECO:0000313" key="2">
    <source>
        <dbReference type="EMBL" id="MBX37444.1"/>
    </source>
</evidence>
<organism evidence="2">
    <name type="scientific">Rhizophora mucronata</name>
    <name type="common">Asiatic mangrove</name>
    <dbReference type="NCBI Taxonomy" id="61149"/>
    <lineage>
        <taxon>Eukaryota</taxon>
        <taxon>Viridiplantae</taxon>
        <taxon>Streptophyta</taxon>
        <taxon>Embryophyta</taxon>
        <taxon>Tracheophyta</taxon>
        <taxon>Spermatophyta</taxon>
        <taxon>Magnoliopsida</taxon>
        <taxon>eudicotyledons</taxon>
        <taxon>Gunneridae</taxon>
        <taxon>Pentapetalae</taxon>
        <taxon>rosids</taxon>
        <taxon>fabids</taxon>
        <taxon>Malpighiales</taxon>
        <taxon>Rhizophoraceae</taxon>
        <taxon>Rhizophora</taxon>
    </lineage>
</organism>
<dbReference type="AlphaFoldDB" id="A0A2P2N4N6"/>
<sequence length="48" mass="5498">MQSGWLPRKGKQEIFGSQSPKENGSHLTRIARVFNNFLFFSSESQNPN</sequence>
<feature type="region of interest" description="Disordered" evidence="1">
    <location>
        <begin position="1"/>
        <end position="23"/>
    </location>
</feature>
<dbReference type="EMBL" id="GGEC01056960">
    <property type="protein sequence ID" value="MBX37444.1"/>
    <property type="molecule type" value="Transcribed_RNA"/>
</dbReference>
<reference evidence="2" key="1">
    <citation type="submission" date="2018-02" db="EMBL/GenBank/DDBJ databases">
        <title>Rhizophora mucronata_Transcriptome.</title>
        <authorList>
            <person name="Meera S.P."/>
            <person name="Sreeshan A."/>
            <person name="Augustine A."/>
        </authorList>
    </citation>
    <scope>NUCLEOTIDE SEQUENCE</scope>
    <source>
        <tissue evidence="2">Leaf</tissue>
    </source>
</reference>